<name>A0AAN8SYM5_SOLBU</name>
<dbReference type="EMBL" id="JBANQN010000010">
    <property type="protein sequence ID" value="KAK6777929.1"/>
    <property type="molecule type" value="Genomic_DNA"/>
</dbReference>
<reference evidence="1 2" key="1">
    <citation type="submission" date="2024-02" db="EMBL/GenBank/DDBJ databases">
        <title>de novo genome assembly of Solanum bulbocastanum strain 11H21.</title>
        <authorList>
            <person name="Hosaka A.J."/>
        </authorList>
    </citation>
    <scope>NUCLEOTIDE SEQUENCE [LARGE SCALE GENOMIC DNA]</scope>
    <source>
        <tissue evidence="1">Young leaves</tissue>
    </source>
</reference>
<proteinExistence type="predicted"/>
<organism evidence="1 2">
    <name type="scientific">Solanum bulbocastanum</name>
    <name type="common">Wild potato</name>
    <dbReference type="NCBI Taxonomy" id="147425"/>
    <lineage>
        <taxon>Eukaryota</taxon>
        <taxon>Viridiplantae</taxon>
        <taxon>Streptophyta</taxon>
        <taxon>Embryophyta</taxon>
        <taxon>Tracheophyta</taxon>
        <taxon>Spermatophyta</taxon>
        <taxon>Magnoliopsida</taxon>
        <taxon>eudicotyledons</taxon>
        <taxon>Gunneridae</taxon>
        <taxon>Pentapetalae</taxon>
        <taxon>asterids</taxon>
        <taxon>lamiids</taxon>
        <taxon>Solanales</taxon>
        <taxon>Solanaceae</taxon>
        <taxon>Solanoideae</taxon>
        <taxon>Solaneae</taxon>
        <taxon>Solanum</taxon>
    </lineage>
</organism>
<protein>
    <submittedName>
        <fullName evidence="1">Uncharacterized protein</fullName>
    </submittedName>
</protein>
<gene>
    <name evidence="1" type="ORF">RDI58_024647</name>
</gene>
<dbReference type="AlphaFoldDB" id="A0AAN8SYM5"/>
<comment type="caution">
    <text evidence="1">The sequence shown here is derived from an EMBL/GenBank/DDBJ whole genome shotgun (WGS) entry which is preliminary data.</text>
</comment>
<sequence length="78" mass="8672">MIILNCFNGVDGERGENNKGKKARNSRPLSFPGSLRSYMMEFGLPYLVKLQGSLRSSMLDLDFQSSVKLQLVIPCSST</sequence>
<keyword evidence="2" id="KW-1185">Reference proteome</keyword>
<accession>A0AAN8SYM5</accession>
<dbReference type="Proteomes" id="UP001371456">
    <property type="component" value="Unassembled WGS sequence"/>
</dbReference>
<evidence type="ECO:0000313" key="2">
    <source>
        <dbReference type="Proteomes" id="UP001371456"/>
    </source>
</evidence>
<evidence type="ECO:0000313" key="1">
    <source>
        <dbReference type="EMBL" id="KAK6777929.1"/>
    </source>
</evidence>